<reference evidence="3" key="2">
    <citation type="journal article" date="2017" name="J. Anim. Genet.">
        <title>Multiple reference genome sequences of hot pepper reveal the massive evolution of plant disease resistance genes by retroduplication.</title>
        <authorList>
            <person name="Kim S."/>
            <person name="Park J."/>
            <person name="Yeom S.-I."/>
            <person name="Kim Y.-M."/>
            <person name="Seo E."/>
            <person name="Kim K.-T."/>
            <person name="Kim M.-S."/>
            <person name="Lee J.M."/>
            <person name="Cheong K."/>
            <person name="Shin H.-S."/>
            <person name="Kim S.-B."/>
            <person name="Han K."/>
            <person name="Lee J."/>
            <person name="Park M."/>
            <person name="Lee H.-A."/>
            <person name="Lee H.-Y."/>
            <person name="Lee Y."/>
            <person name="Oh S."/>
            <person name="Lee J.H."/>
            <person name="Choi E."/>
            <person name="Choi E."/>
            <person name="Lee S.E."/>
            <person name="Jeon J."/>
            <person name="Kim H."/>
            <person name="Choi G."/>
            <person name="Song H."/>
            <person name="Lee J."/>
            <person name="Lee S.-C."/>
            <person name="Kwon J.-K."/>
            <person name="Lee H.-Y."/>
            <person name="Koo N."/>
            <person name="Hong Y."/>
            <person name="Kim R.W."/>
            <person name="Kang W.-H."/>
            <person name="Huh J.H."/>
            <person name="Kang B.-C."/>
            <person name="Yang T.-J."/>
            <person name="Lee Y.-H."/>
            <person name="Bennetzen J.L."/>
            <person name="Choi D."/>
        </authorList>
    </citation>
    <scope>NUCLEOTIDE SEQUENCE [LARGE SCALE GENOMIC DNA]</scope>
    <source>
        <strain evidence="3">cv. PBC81</strain>
    </source>
</reference>
<feature type="compositionally biased region" description="Polar residues" evidence="1">
    <location>
        <begin position="26"/>
        <end position="35"/>
    </location>
</feature>
<gene>
    <name evidence="2" type="ORF">CQW23_28622</name>
</gene>
<sequence length="107" mass="11659">MQGMTSGTNKVAPTVSEKPRVRHQHSQSMHDSTTIKPEMLMLGMDETKKVTSAAKLAEPALNDPKCAKRADFVPSANVTYTIIVKISRNAAAIDETIADGFSFREPI</sequence>
<protein>
    <submittedName>
        <fullName evidence="2">Transcription factor PosF21</fullName>
    </submittedName>
</protein>
<dbReference type="STRING" id="33114.A0A2G2VH22"/>
<dbReference type="EMBL" id="MLFT02000012">
    <property type="protein sequence ID" value="PHT32285.1"/>
    <property type="molecule type" value="Genomic_DNA"/>
</dbReference>
<evidence type="ECO:0000256" key="1">
    <source>
        <dbReference type="SAM" id="MobiDB-lite"/>
    </source>
</evidence>
<evidence type="ECO:0000313" key="3">
    <source>
        <dbReference type="Proteomes" id="UP000224567"/>
    </source>
</evidence>
<dbReference type="OrthoDB" id="1435597at2759"/>
<proteinExistence type="predicted"/>
<keyword evidence="3" id="KW-1185">Reference proteome</keyword>
<feature type="compositionally biased region" description="Polar residues" evidence="1">
    <location>
        <begin position="1"/>
        <end position="11"/>
    </location>
</feature>
<dbReference type="AlphaFoldDB" id="A0A2G2VH22"/>
<dbReference type="Proteomes" id="UP000224567">
    <property type="component" value="Unassembled WGS sequence"/>
</dbReference>
<evidence type="ECO:0000313" key="2">
    <source>
        <dbReference type="EMBL" id="PHT32285.1"/>
    </source>
</evidence>
<accession>A0A2G2VH22</accession>
<comment type="caution">
    <text evidence="2">The sequence shown here is derived from an EMBL/GenBank/DDBJ whole genome shotgun (WGS) entry which is preliminary data.</text>
</comment>
<organism evidence="2 3">
    <name type="scientific">Capsicum baccatum</name>
    <name type="common">Peruvian pepper</name>
    <dbReference type="NCBI Taxonomy" id="33114"/>
    <lineage>
        <taxon>Eukaryota</taxon>
        <taxon>Viridiplantae</taxon>
        <taxon>Streptophyta</taxon>
        <taxon>Embryophyta</taxon>
        <taxon>Tracheophyta</taxon>
        <taxon>Spermatophyta</taxon>
        <taxon>Magnoliopsida</taxon>
        <taxon>eudicotyledons</taxon>
        <taxon>Gunneridae</taxon>
        <taxon>Pentapetalae</taxon>
        <taxon>asterids</taxon>
        <taxon>lamiids</taxon>
        <taxon>Solanales</taxon>
        <taxon>Solanaceae</taxon>
        <taxon>Solanoideae</taxon>
        <taxon>Capsiceae</taxon>
        <taxon>Capsicum</taxon>
    </lineage>
</organism>
<feature type="region of interest" description="Disordered" evidence="1">
    <location>
        <begin position="1"/>
        <end position="36"/>
    </location>
</feature>
<name>A0A2G2VH22_CAPBA</name>
<reference evidence="2 3" key="1">
    <citation type="journal article" date="2017" name="Genome Biol.">
        <title>New reference genome sequences of hot pepper reveal the massive evolution of plant disease-resistance genes by retroduplication.</title>
        <authorList>
            <person name="Kim S."/>
            <person name="Park J."/>
            <person name="Yeom S.I."/>
            <person name="Kim Y.M."/>
            <person name="Seo E."/>
            <person name="Kim K.T."/>
            <person name="Kim M.S."/>
            <person name="Lee J.M."/>
            <person name="Cheong K."/>
            <person name="Shin H.S."/>
            <person name="Kim S.B."/>
            <person name="Han K."/>
            <person name="Lee J."/>
            <person name="Park M."/>
            <person name="Lee H.A."/>
            <person name="Lee H.Y."/>
            <person name="Lee Y."/>
            <person name="Oh S."/>
            <person name="Lee J.H."/>
            <person name="Choi E."/>
            <person name="Choi E."/>
            <person name="Lee S.E."/>
            <person name="Jeon J."/>
            <person name="Kim H."/>
            <person name="Choi G."/>
            <person name="Song H."/>
            <person name="Lee J."/>
            <person name="Lee S.C."/>
            <person name="Kwon J.K."/>
            <person name="Lee H.Y."/>
            <person name="Koo N."/>
            <person name="Hong Y."/>
            <person name="Kim R.W."/>
            <person name="Kang W.H."/>
            <person name="Huh J.H."/>
            <person name="Kang B.C."/>
            <person name="Yang T.J."/>
            <person name="Lee Y.H."/>
            <person name="Bennetzen J.L."/>
            <person name="Choi D."/>
        </authorList>
    </citation>
    <scope>NUCLEOTIDE SEQUENCE [LARGE SCALE GENOMIC DNA]</scope>
    <source>
        <strain evidence="3">cv. PBC81</strain>
    </source>
</reference>